<dbReference type="PANTHER" id="PTHR22946:SF9">
    <property type="entry name" value="POLYKETIDE TRANSFERASE AF380"/>
    <property type="match status" value="1"/>
</dbReference>
<reference evidence="4" key="1">
    <citation type="journal article" date="2019" name="Int. J. Syst. Evol. Microbiol.">
        <title>The Global Catalogue of Microorganisms (GCM) 10K type strain sequencing project: providing services to taxonomists for standard genome sequencing and annotation.</title>
        <authorList>
            <consortium name="The Broad Institute Genomics Platform"/>
            <consortium name="The Broad Institute Genome Sequencing Center for Infectious Disease"/>
            <person name="Wu L."/>
            <person name="Ma J."/>
        </authorList>
    </citation>
    <scope>NUCLEOTIDE SEQUENCE [LARGE SCALE GENOMIC DNA]</scope>
    <source>
        <strain evidence="4">CCUG 59129</strain>
    </source>
</reference>
<accession>A0ABW3HQF6</accession>
<dbReference type="EC" id="3.4.-.-" evidence="3"/>
<dbReference type="Gene3D" id="3.40.50.1820">
    <property type="entry name" value="alpha/beta hydrolase"/>
    <property type="match status" value="1"/>
</dbReference>
<evidence type="ECO:0000313" key="4">
    <source>
        <dbReference type="Proteomes" id="UP001596989"/>
    </source>
</evidence>
<comment type="caution">
    <text evidence="3">The sequence shown here is derived from an EMBL/GenBank/DDBJ whole genome shotgun (WGS) entry which is preliminary data.</text>
</comment>
<dbReference type="EMBL" id="JBHTJZ010000011">
    <property type="protein sequence ID" value="MFD0959715.1"/>
    <property type="molecule type" value="Genomic_DNA"/>
</dbReference>
<dbReference type="PANTHER" id="PTHR22946">
    <property type="entry name" value="DIENELACTONE HYDROLASE DOMAIN-CONTAINING PROTEIN-RELATED"/>
    <property type="match status" value="1"/>
</dbReference>
<name>A0ABW3HQF6_9BACL</name>
<dbReference type="InterPro" id="IPR050261">
    <property type="entry name" value="FrsA_esterase"/>
</dbReference>
<feature type="domain" description="Dienelactone hydrolase" evidence="2">
    <location>
        <begin position="127"/>
        <end position="293"/>
    </location>
</feature>
<dbReference type="InterPro" id="IPR002925">
    <property type="entry name" value="Dienelactn_hydro"/>
</dbReference>
<proteinExistence type="predicted"/>
<evidence type="ECO:0000256" key="1">
    <source>
        <dbReference type="ARBA" id="ARBA00022801"/>
    </source>
</evidence>
<sequence length="346" mass="39736">MSYQLSQLSEETFPHLLNGIADPTAWEAKRDRIAEVWRQYIGWMPDRVPSSYTVHSEHREGDHIRIHLSYETAYRDLVYAYLLIPIKNAASESTESQRYPAVLALHPTDSRGKADIALSTGREGRQYALELVTRGYVVLAPDTIAAGERIYPGTAAFQTAPFYEQFPESTAVGKMIHDHKQGIDLLQSLPYVDPDRIGAIGHSLGAYNAYFLAAMDDRIKAVVSSCGFCPFLYDPDPNRWGQRDWFSHFPRLTNAIQEDRIPFEFHEIMALMAPTPIFNWFAQQDKIFPNWHAAAFASMDIHRLYQWMGRADAYISLMGCEGHDFPKHIRPVSYQFLDHWLRNYDV</sequence>
<dbReference type="InterPro" id="IPR029058">
    <property type="entry name" value="AB_hydrolase_fold"/>
</dbReference>
<organism evidence="3 4">
    <name type="scientific">Paenibacillus chungangensis</name>
    <dbReference type="NCBI Taxonomy" id="696535"/>
    <lineage>
        <taxon>Bacteria</taxon>
        <taxon>Bacillati</taxon>
        <taxon>Bacillota</taxon>
        <taxon>Bacilli</taxon>
        <taxon>Bacillales</taxon>
        <taxon>Paenibacillaceae</taxon>
        <taxon>Paenibacillus</taxon>
    </lineage>
</organism>
<dbReference type="Proteomes" id="UP001596989">
    <property type="component" value="Unassembled WGS sequence"/>
</dbReference>
<evidence type="ECO:0000259" key="2">
    <source>
        <dbReference type="Pfam" id="PF01738"/>
    </source>
</evidence>
<gene>
    <name evidence="3" type="ORF">ACFQ2I_09960</name>
</gene>
<dbReference type="SUPFAM" id="SSF53474">
    <property type="entry name" value="alpha/beta-Hydrolases"/>
    <property type="match status" value="1"/>
</dbReference>
<keyword evidence="1 3" id="KW-0378">Hydrolase</keyword>
<dbReference type="Pfam" id="PF01738">
    <property type="entry name" value="DLH"/>
    <property type="match status" value="1"/>
</dbReference>
<dbReference type="RefSeq" id="WP_377563951.1">
    <property type="nucleotide sequence ID" value="NZ_JBHTJZ010000011.1"/>
</dbReference>
<protein>
    <submittedName>
        <fullName evidence="3">Alpha/beta hydrolase family protein</fullName>
        <ecNumber evidence="3">3.4.-.-</ecNumber>
    </submittedName>
</protein>
<evidence type="ECO:0000313" key="3">
    <source>
        <dbReference type="EMBL" id="MFD0959715.1"/>
    </source>
</evidence>
<dbReference type="GO" id="GO:0016787">
    <property type="term" value="F:hydrolase activity"/>
    <property type="evidence" value="ECO:0007669"/>
    <property type="project" value="UniProtKB-KW"/>
</dbReference>
<keyword evidence="4" id="KW-1185">Reference proteome</keyword>